<organism evidence="2 3">
    <name type="scientific">Rhizocola hellebori</name>
    <dbReference type="NCBI Taxonomy" id="1392758"/>
    <lineage>
        <taxon>Bacteria</taxon>
        <taxon>Bacillati</taxon>
        <taxon>Actinomycetota</taxon>
        <taxon>Actinomycetes</taxon>
        <taxon>Micromonosporales</taxon>
        <taxon>Micromonosporaceae</taxon>
        <taxon>Rhizocola</taxon>
    </lineage>
</organism>
<accession>A0A8J3VL12</accession>
<dbReference type="Proteomes" id="UP000612899">
    <property type="component" value="Unassembled WGS sequence"/>
</dbReference>
<dbReference type="AlphaFoldDB" id="A0A8J3VL12"/>
<keyword evidence="3" id="KW-1185">Reference proteome</keyword>
<protein>
    <submittedName>
        <fullName evidence="2">Uncharacterized protein</fullName>
    </submittedName>
</protein>
<keyword evidence="1" id="KW-0472">Membrane</keyword>
<reference evidence="2" key="1">
    <citation type="submission" date="2021-01" db="EMBL/GenBank/DDBJ databases">
        <title>Whole genome shotgun sequence of Rhizocola hellebori NBRC 109834.</title>
        <authorList>
            <person name="Komaki H."/>
            <person name="Tamura T."/>
        </authorList>
    </citation>
    <scope>NUCLEOTIDE SEQUENCE</scope>
    <source>
        <strain evidence="2">NBRC 109834</strain>
    </source>
</reference>
<sequence>MPPTLTTPNPALSVGILVRQKSETIREDLSECQDVPMALGPLIALVMMAMLAAILHRSLRGGAAPPPAPVRALKPTRVEPTRLADCIADDYGLLATAAVSRTHADALLIKEHLRSAGIRATLANAPDGQIRILVFGDEVVAARRLVG</sequence>
<feature type="transmembrane region" description="Helical" evidence="1">
    <location>
        <begin position="35"/>
        <end position="55"/>
    </location>
</feature>
<keyword evidence="1" id="KW-1133">Transmembrane helix</keyword>
<comment type="caution">
    <text evidence="2">The sequence shown here is derived from an EMBL/GenBank/DDBJ whole genome shotgun (WGS) entry which is preliminary data.</text>
</comment>
<keyword evidence="1" id="KW-0812">Transmembrane</keyword>
<evidence type="ECO:0000313" key="3">
    <source>
        <dbReference type="Proteomes" id="UP000612899"/>
    </source>
</evidence>
<proteinExistence type="predicted"/>
<name>A0A8J3VL12_9ACTN</name>
<evidence type="ECO:0000313" key="2">
    <source>
        <dbReference type="EMBL" id="GIH10122.1"/>
    </source>
</evidence>
<dbReference type="EMBL" id="BONY01000085">
    <property type="protein sequence ID" value="GIH10122.1"/>
    <property type="molecule type" value="Genomic_DNA"/>
</dbReference>
<gene>
    <name evidence="2" type="ORF">Rhe02_81890</name>
</gene>
<evidence type="ECO:0000256" key="1">
    <source>
        <dbReference type="SAM" id="Phobius"/>
    </source>
</evidence>